<dbReference type="EMBL" id="JAGDFM010000073">
    <property type="protein sequence ID" value="KAG7387731.1"/>
    <property type="molecule type" value="Genomic_DNA"/>
</dbReference>
<reference evidence="1" key="1">
    <citation type="submission" date="2021-02" db="EMBL/GenBank/DDBJ databases">
        <authorList>
            <person name="Palmer J.M."/>
        </authorList>
    </citation>
    <scope>NUCLEOTIDE SEQUENCE</scope>
    <source>
        <strain evidence="1">SCRP734</strain>
    </source>
</reference>
<accession>A0A8T1W330</accession>
<dbReference type="Proteomes" id="UP000694044">
    <property type="component" value="Unassembled WGS sequence"/>
</dbReference>
<name>A0A8T1W330_9STRA</name>
<sequence length="117" mass="13075">MQIRVALDETKKKFHSSSTKVYGSLKSVVDDVFRGEYYRREYEGQAGKLVIRLSAHAYKAQVDKLHGKNETPTVIYQHVGTVLSQGQWCRWITPCDSWQNPAASTPNSASGNCPGTL</sequence>
<keyword evidence="2" id="KW-1185">Reference proteome</keyword>
<dbReference type="AlphaFoldDB" id="A0A8T1W330"/>
<protein>
    <submittedName>
        <fullName evidence="1">Uncharacterized protein</fullName>
    </submittedName>
</protein>
<organism evidence="1 2">
    <name type="scientific">Phytophthora pseudosyringae</name>
    <dbReference type="NCBI Taxonomy" id="221518"/>
    <lineage>
        <taxon>Eukaryota</taxon>
        <taxon>Sar</taxon>
        <taxon>Stramenopiles</taxon>
        <taxon>Oomycota</taxon>
        <taxon>Peronosporomycetes</taxon>
        <taxon>Peronosporales</taxon>
        <taxon>Peronosporaceae</taxon>
        <taxon>Phytophthora</taxon>
    </lineage>
</organism>
<evidence type="ECO:0000313" key="2">
    <source>
        <dbReference type="Proteomes" id="UP000694044"/>
    </source>
</evidence>
<comment type="caution">
    <text evidence="1">The sequence shown here is derived from an EMBL/GenBank/DDBJ whole genome shotgun (WGS) entry which is preliminary data.</text>
</comment>
<evidence type="ECO:0000313" key="1">
    <source>
        <dbReference type="EMBL" id="KAG7387731.1"/>
    </source>
</evidence>
<gene>
    <name evidence="1" type="ORF">PHYPSEUDO_013736</name>
</gene>
<proteinExistence type="predicted"/>